<evidence type="ECO:0000313" key="3">
    <source>
        <dbReference type="Proteomes" id="UP000324222"/>
    </source>
</evidence>
<sequence length="97" mass="10855">MEETWSAPQAGVQDGRPLPTEAVADVLASNFAIRSLMTILKRSSWSFLAQDDERNSLPGQPLEKPVKREEGGQLEERCGLDGGRQRTDMRCTRWASH</sequence>
<protein>
    <submittedName>
        <fullName evidence="2">Uncharacterized protein</fullName>
    </submittedName>
</protein>
<feature type="region of interest" description="Disordered" evidence="1">
    <location>
        <begin position="52"/>
        <end position="97"/>
    </location>
</feature>
<name>A0A5B7KIN8_PORTR</name>
<proteinExistence type="predicted"/>
<reference evidence="2 3" key="1">
    <citation type="submission" date="2019-05" db="EMBL/GenBank/DDBJ databases">
        <title>Another draft genome of Portunus trituberculatus and its Hox gene families provides insights of decapod evolution.</title>
        <authorList>
            <person name="Jeong J.-H."/>
            <person name="Song I."/>
            <person name="Kim S."/>
            <person name="Choi T."/>
            <person name="Kim D."/>
            <person name="Ryu S."/>
            <person name="Kim W."/>
        </authorList>
    </citation>
    <scope>NUCLEOTIDE SEQUENCE [LARGE SCALE GENOMIC DNA]</scope>
    <source>
        <tissue evidence="2">Muscle</tissue>
    </source>
</reference>
<keyword evidence="3" id="KW-1185">Reference proteome</keyword>
<dbReference type="AlphaFoldDB" id="A0A5B7KIN8"/>
<organism evidence="2 3">
    <name type="scientific">Portunus trituberculatus</name>
    <name type="common">Swimming crab</name>
    <name type="synonym">Neptunus trituberculatus</name>
    <dbReference type="NCBI Taxonomy" id="210409"/>
    <lineage>
        <taxon>Eukaryota</taxon>
        <taxon>Metazoa</taxon>
        <taxon>Ecdysozoa</taxon>
        <taxon>Arthropoda</taxon>
        <taxon>Crustacea</taxon>
        <taxon>Multicrustacea</taxon>
        <taxon>Malacostraca</taxon>
        <taxon>Eumalacostraca</taxon>
        <taxon>Eucarida</taxon>
        <taxon>Decapoda</taxon>
        <taxon>Pleocyemata</taxon>
        <taxon>Brachyura</taxon>
        <taxon>Eubrachyura</taxon>
        <taxon>Portunoidea</taxon>
        <taxon>Portunidae</taxon>
        <taxon>Portuninae</taxon>
        <taxon>Portunus</taxon>
    </lineage>
</organism>
<evidence type="ECO:0000313" key="2">
    <source>
        <dbReference type="EMBL" id="MPD05019.1"/>
    </source>
</evidence>
<comment type="caution">
    <text evidence="2">The sequence shown here is derived from an EMBL/GenBank/DDBJ whole genome shotgun (WGS) entry which is preliminary data.</text>
</comment>
<dbReference type="EMBL" id="VSRR010143986">
    <property type="protein sequence ID" value="MPD05019.1"/>
    <property type="molecule type" value="Genomic_DNA"/>
</dbReference>
<accession>A0A5B7KIN8</accession>
<evidence type="ECO:0000256" key="1">
    <source>
        <dbReference type="SAM" id="MobiDB-lite"/>
    </source>
</evidence>
<gene>
    <name evidence="2" type="ORF">E2C01_100739</name>
</gene>
<feature type="compositionally biased region" description="Basic and acidic residues" evidence="1">
    <location>
        <begin position="64"/>
        <end position="91"/>
    </location>
</feature>
<dbReference type="Proteomes" id="UP000324222">
    <property type="component" value="Unassembled WGS sequence"/>
</dbReference>